<dbReference type="Gene3D" id="3.90.1430.10">
    <property type="entry name" value="Yeast translation eEF2 (G' domain)"/>
    <property type="match status" value="1"/>
</dbReference>
<dbReference type="GO" id="GO:0003924">
    <property type="term" value="F:GTPase activity"/>
    <property type="evidence" value="ECO:0007669"/>
    <property type="project" value="InterPro"/>
</dbReference>
<dbReference type="CDD" id="cd04098">
    <property type="entry name" value="eEF2_C_snRNP"/>
    <property type="match status" value="1"/>
</dbReference>
<evidence type="ECO:0000256" key="7">
    <source>
        <dbReference type="SAM" id="MobiDB-lite"/>
    </source>
</evidence>
<dbReference type="GO" id="GO:0005829">
    <property type="term" value="C:cytosol"/>
    <property type="evidence" value="ECO:0007669"/>
    <property type="project" value="TreeGrafter"/>
</dbReference>
<dbReference type="CDD" id="cd04167">
    <property type="entry name" value="Snu114p"/>
    <property type="match status" value="1"/>
</dbReference>
<feature type="region of interest" description="Disordered" evidence="7">
    <location>
        <begin position="1"/>
        <end position="33"/>
    </location>
</feature>
<dbReference type="Pfam" id="PF00679">
    <property type="entry name" value="EFG_C"/>
    <property type="match status" value="1"/>
</dbReference>
<keyword evidence="3" id="KW-0547">Nucleotide-binding</keyword>
<dbReference type="SMART" id="SM00838">
    <property type="entry name" value="EFG_C"/>
    <property type="match status" value="1"/>
</dbReference>
<dbReference type="CDD" id="cd01683">
    <property type="entry name" value="EF2_IV_snRNP"/>
    <property type="match status" value="1"/>
</dbReference>
<dbReference type="PRINTS" id="PR00315">
    <property type="entry name" value="ELONGATNFCT"/>
</dbReference>
<dbReference type="Gene3D" id="3.30.70.870">
    <property type="entry name" value="Elongation Factor G (Translational Gtpase), domain 3"/>
    <property type="match status" value="1"/>
</dbReference>
<dbReference type="FunFam" id="3.30.230.10:FF:000009">
    <property type="entry name" value="116 kDa U5 small nuclear ribonucleoprotein component"/>
    <property type="match status" value="1"/>
</dbReference>
<evidence type="ECO:0000256" key="4">
    <source>
        <dbReference type="ARBA" id="ARBA00023134"/>
    </source>
</evidence>
<dbReference type="FunFam" id="3.30.70.240:FF:000004">
    <property type="entry name" value="116 kDa U5 small nuclear ribonucleoprotein"/>
    <property type="match status" value="1"/>
</dbReference>
<keyword evidence="4" id="KW-0342">GTP-binding</keyword>
<dbReference type="PROSITE" id="PS51722">
    <property type="entry name" value="G_TR_2"/>
    <property type="match status" value="1"/>
</dbReference>
<dbReference type="GO" id="GO:0030623">
    <property type="term" value="F:U5 snRNA binding"/>
    <property type="evidence" value="ECO:0007669"/>
    <property type="project" value="TreeGrafter"/>
</dbReference>
<evidence type="ECO:0000256" key="6">
    <source>
        <dbReference type="ARBA" id="ARBA00023242"/>
    </source>
</evidence>
<dbReference type="Pfam" id="PF03144">
    <property type="entry name" value="GTP_EFTU_D2"/>
    <property type="match status" value="1"/>
</dbReference>
<protein>
    <recommendedName>
        <fullName evidence="8">Tr-type G domain-containing protein</fullName>
    </recommendedName>
</protein>
<dbReference type="InterPro" id="IPR027417">
    <property type="entry name" value="P-loop_NTPase"/>
</dbReference>
<proteinExistence type="predicted"/>
<dbReference type="InterPro" id="IPR000640">
    <property type="entry name" value="EFG_V-like"/>
</dbReference>
<dbReference type="FunFam" id="2.40.30.10:FF:000029">
    <property type="entry name" value="116 kDa U5 small nuclear ribonucleoprotein component"/>
    <property type="match status" value="1"/>
</dbReference>
<dbReference type="SMART" id="SM00889">
    <property type="entry name" value="EFG_IV"/>
    <property type="match status" value="1"/>
</dbReference>
<dbReference type="PANTHER" id="PTHR42908:SF6">
    <property type="entry name" value="116 KDA U5 SMALL NUCLEAR RIBONUCLEOPROTEIN COMPONENT"/>
    <property type="match status" value="1"/>
</dbReference>
<comment type="subcellular location">
    <subcellularLocation>
        <location evidence="1">Nucleus</location>
    </subcellularLocation>
</comment>
<dbReference type="InterPro" id="IPR014721">
    <property type="entry name" value="Ribsml_uS5_D2-typ_fold_subgr"/>
</dbReference>
<evidence type="ECO:0000256" key="5">
    <source>
        <dbReference type="ARBA" id="ARBA00023187"/>
    </source>
</evidence>
<dbReference type="SUPFAM" id="SSF52540">
    <property type="entry name" value="P-loop containing nucleoside triphosphate hydrolases"/>
    <property type="match status" value="1"/>
</dbReference>
<evidence type="ECO:0000259" key="8">
    <source>
        <dbReference type="PROSITE" id="PS51722"/>
    </source>
</evidence>
<evidence type="ECO:0000256" key="1">
    <source>
        <dbReference type="ARBA" id="ARBA00004123"/>
    </source>
</evidence>
<dbReference type="Gene3D" id="3.40.50.300">
    <property type="entry name" value="P-loop containing nucleotide triphosphate hydrolases"/>
    <property type="match status" value="1"/>
</dbReference>
<dbReference type="SUPFAM" id="SSF54211">
    <property type="entry name" value="Ribosomal protein S5 domain 2-like"/>
    <property type="match status" value="1"/>
</dbReference>
<dbReference type="InterPro" id="IPR035647">
    <property type="entry name" value="EFG_III/V"/>
</dbReference>
<accession>A0A7S0N0K9</accession>
<dbReference type="Gene3D" id="3.30.230.10">
    <property type="match status" value="1"/>
</dbReference>
<dbReference type="InterPro" id="IPR005225">
    <property type="entry name" value="Small_GTP-bd"/>
</dbReference>
<evidence type="ECO:0000313" key="9">
    <source>
        <dbReference type="EMBL" id="CAD8656728.1"/>
    </source>
</evidence>
<name>A0A7S0N0K9_9CRYP</name>
<dbReference type="GO" id="GO:0000398">
    <property type="term" value="P:mRNA splicing, via spliceosome"/>
    <property type="evidence" value="ECO:0007669"/>
    <property type="project" value="TreeGrafter"/>
</dbReference>
<dbReference type="GO" id="GO:0071007">
    <property type="term" value="C:U2-type catalytic step 2 spliceosome"/>
    <property type="evidence" value="ECO:0007669"/>
    <property type="project" value="TreeGrafter"/>
</dbReference>
<keyword evidence="6" id="KW-0539">Nucleus</keyword>
<dbReference type="InterPro" id="IPR005517">
    <property type="entry name" value="Transl_elong_EFG/EF2_IV"/>
</dbReference>
<dbReference type="GO" id="GO:0046540">
    <property type="term" value="C:U4/U6 x U5 tri-snRNP complex"/>
    <property type="evidence" value="ECO:0007669"/>
    <property type="project" value="TreeGrafter"/>
</dbReference>
<dbReference type="EMBL" id="HBEZ01054438">
    <property type="protein sequence ID" value="CAD8656728.1"/>
    <property type="molecule type" value="Transcribed_RNA"/>
</dbReference>
<reference evidence="9" key="1">
    <citation type="submission" date="2021-01" db="EMBL/GenBank/DDBJ databases">
        <authorList>
            <person name="Corre E."/>
            <person name="Pelletier E."/>
            <person name="Niang G."/>
            <person name="Scheremetjew M."/>
            <person name="Finn R."/>
            <person name="Kale V."/>
            <person name="Holt S."/>
            <person name="Cochrane G."/>
            <person name="Meng A."/>
            <person name="Brown T."/>
            <person name="Cohen L."/>
        </authorList>
    </citation>
    <scope>NUCLEOTIDE SEQUENCE</scope>
    <source>
        <strain evidence="9">CCAP979/52</strain>
    </source>
</reference>
<dbReference type="AlphaFoldDB" id="A0A7S0N0K9"/>
<dbReference type="FunFam" id="3.30.70.870:FF:000002">
    <property type="entry name" value="Translation elongation factor 2"/>
    <property type="match status" value="1"/>
</dbReference>
<dbReference type="Gene3D" id="3.30.70.240">
    <property type="match status" value="1"/>
</dbReference>
<dbReference type="Pfam" id="PF00009">
    <property type="entry name" value="GTP_EFTU"/>
    <property type="match status" value="1"/>
</dbReference>
<dbReference type="InterPro" id="IPR009000">
    <property type="entry name" value="Transl_B-barrel_sf"/>
</dbReference>
<dbReference type="InterPro" id="IPR000795">
    <property type="entry name" value="T_Tr_GTP-bd_dom"/>
</dbReference>
<dbReference type="Pfam" id="PF16004">
    <property type="entry name" value="EFTUD2"/>
    <property type="match status" value="1"/>
</dbReference>
<dbReference type="GO" id="GO:0005525">
    <property type="term" value="F:GTP binding"/>
    <property type="evidence" value="ECO:0007669"/>
    <property type="project" value="UniProtKB-KW"/>
</dbReference>
<dbReference type="CDD" id="cd16264">
    <property type="entry name" value="snRNP_III"/>
    <property type="match status" value="1"/>
</dbReference>
<dbReference type="Pfam" id="PF03764">
    <property type="entry name" value="EFG_IV"/>
    <property type="match status" value="1"/>
</dbReference>
<evidence type="ECO:0000256" key="3">
    <source>
        <dbReference type="ARBA" id="ARBA00022741"/>
    </source>
</evidence>
<keyword evidence="2" id="KW-0507">mRNA processing</keyword>
<dbReference type="InterPro" id="IPR044121">
    <property type="entry name" value="Snu114_GTP-bd"/>
</dbReference>
<dbReference type="FunFam" id="3.40.50.300:FF:000646">
    <property type="entry name" value="U5 small nuclear ribonucleoprotein component"/>
    <property type="match status" value="1"/>
</dbReference>
<dbReference type="Gene3D" id="2.40.30.10">
    <property type="entry name" value="Translation factors"/>
    <property type="match status" value="1"/>
</dbReference>
<sequence length="984" mass="109674">MDEEDLYDEFGNYIGPAVPDEDDEDEEEDGDDDLEAAFTARSGVAAADDGDTMEEDDGVQAVILHEDKKYYPDADEVYPDAETMVQDEDTQPLEKPIIAPIRTKNFDHVEKKPPTNPYSTVYMHELCGNPELIRNVCVAGHLHCGKTSLVDVLVRQTHAFGTLQEHEFERKWAGCEDLRYTDTRIDEQKRRLSIKAMPMTMLLPDNKGKSYVLNLMDTPGHVNFTDEVAAAVRVSDGMVLVVDAVEGVMLNTERVIRQACQERLPIVLVINKIDRLILELKLPPADAYFKLKHVIEEVNTAVVTFSGRNDTILSPHLGNVCFASSLFGFSFTLDSFARLYADTYGGFPAAELAKRLWGDFWFDEATRKFKKSPLGPGSQRTFVHFLLEPLYKMLSQAVGEDTADLATTLAQLGISLKKREFHRDVRSLLRSVCSSFFGGPSGLMDAIAHHLPSPARATALKVELGYTGPQDSALAEAMRRCASDGPCVAHMVKLYHKPDCVTFDAFGRIISGTLRVGDTVKVLGEGYTAEDDEDMTVKEVTALWIYQGRYRLSIDRATAGMWVLVEGIDDSIIKTATVTHDAVEGASILRPLQHSTKAVIKVALEPLNPSELPKMLDGLRKVNKSYPLLGTKVEESGEHLILGTGEVYLDCVMHDLRRMYSDIEIKTADPSVALCETVVETSSLKCFAETPNRRNKLTLIAEPLEKGLAEDIEAHNICLTWDRKRQASFLQSKYDWDVLAARSVWAFGPDSDGPNVLVDDTLPSEVDKQLLSSIKDSVVQGFQWGTREGPLCDEPVRNVKLKMLDATLDPSPIHRGGGQIIPTARRVAYSAFLMATPRLMEPVFYVEIQAPADCIAAIYTVLSRRRGHVTQDAPKAGSPLYTIKAYIPVIDSFGFETDLRTHTQGQAFCLQVFDHWAIVPGDPLDKSIVLRPLEPQPAPHLAREFMVKTRRRKGMSEDVTIHKFFDDPMLLELARQDADLQAYF</sequence>
<dbReference type="SUPFAM" id="SSF50447">
    <property type="entry name" value="Translation proteins"/>
    <property type="match status" value="1"/>
</dbReference>
<dbReference type="CDD" id="cd04090">
    <property type="entry name" value="EF2_II_snRNP"/>
    <property type="match status" value="1"/>
</dbReference>
<organism evidence="9">
    <name type="scientific">Cryptomonas curvata</name>
    <dbReference type="NCBI Taxonomy" id="233186"/>
    <lineage>
        <taxon>Eukaryota</taxon>
        <taxon>Cryptophyceae</taxon>
        <taxon>Cryptomonadales</taxon>
        <taxon>Cryptomonadaceae</taxon>
        <taxon>Cryptomonas</taxon>
    </lineage>
</organism>
<dbReference type="InterPro" id="IPR004161">
    <property type="entry name" value="EFTu-like_2"/>
</dbReference>
<dbReference type="FunFam" id="3.90.1430.10:FF:000001">
    <property type="entry name" value="116 kDa U5 small nuclear ribonucleoprotein component"/>
    <property type="match status" value="1"/>
</dbReference>
<gene>
    <name evidence="9" type="ORF">CCUR1050_LOCUS29853</name>
</gene>
<feature type="compositionally biased region" description="Acidic residues" evidence="7">
    <location>
        <begin position="19"/>
        <end position="33"/>
    </location>
</feature>
<feature type="domain" description="Tr-type G" evidence="8">
    <location>
        <begin position="131"/>
        <end position="402"/>
    </location>
</feature>
<dbReference type="PANTHER" id="PTHR42908">
    <property type="entry name" value="TRANSLATION ELONGATION FACTOR-RELATED"/>
    <property type="match status" value="1"/>
</dbReference>
<evidence type="ECO:0000256" key="2">
    <source>
        <dbReference type="ARBA" id="ARBA00022664"/>
    </source>
</evidence>
<dbReference type="InterPro" id="IPR031950">
    <property type="entry name" value="EFTUD2_N"/>
</dbReference>
<dbReference type="InterPro" id="IPR020568">
    <property type="entry name" value="Ribosomal_Su5_D2-typ_SF"/>
</dbReference>
<dbReference type="SUPFAM" id="SSF54980">
    <property type="entry name" value="EF-G C-terminal domain-like"/>
    <property type="match status" value="2"/>
</dbReference>
<keyword evidence="5" id="KW-0508">mRNA splicing</keyword>
<dbReference type="NCBIfam" id="TIGR00231">
    <property type="entry name" value="small_GTP"/>
    <property type="match status" value="1"/>
</dbReference>
<dbReference type="InterPro" id="IPR035655">
    <property type="entry name" value="U5-116kDa_C"/>
</dbReference>